<evidence type="ECO:0000256" key="14">
    <source>
        <dbReference type="ARBA" id="ARBA00052690"/>
    </source>
</evidence>
<comment type="subunit">
    <text evidence="11">Homodecamer; composed of 5 homodimers.</text>
</comment>
<evidence type="ECO:0000256" key="7">
    <source>
        <dbReference type="ARBA" id="ARBA00022605"/>
    </source>
</evidence>
<dbReference type="EMBL" id="CAJOBA010004015">
    <property type="protein sequence ID" value="CAF3700269.1"/>
    <property type="molecule type" value="Genomic_DNA"/>
</dbReference>
<dbReference type="GO" id="GO:0055129">
    <property type="term" value="P:L-proline biosynthetic process"/>
    <property type="evidence" value="ECO:0007669"/>
    <property type="project" value="UniProtKB-UniPathway"/>
</dbReference>
<evidence type="ECO:0000256" key="10">
    <source>
        <dbReference type="ARBA" id="ARBA00023002"/>
    </source>
</evidence>
<dbReference type="EMBL" id="CAJOBC010001825">
    <property type="protein sequence ID" value="CAF3700829.1"/>
    <property type="molecule type" value="Genomic_DNA"/>
</dbReference>
<evidence type="ECO:0000313" key="21">
    <source>
        <dbReference type="Proteomes" id="UP000663829"/>
    </source>
</evidence>
<evidence type="ECO:0000256" key="5">
    <source>
        <dbReference type="ARBA" id="ARBA00021413"/>
    </source>
</evidence>
<comment type="catalytic activity">
    <reaction evidence="13">
        <text>L-proline + NAD(+) = (S)-1-pyrroline-5-carboxylate + NADH + 2 H(+)</text>
        <dbReference type="Rhea" id="RHEA:14105"/>
        <dbReference type="ChEBI" id="CHEBI:15378"/>
        <dbReference type="ChEBI" id="CHEBI:17388"/>
        <dbReference type="ChEBI" id="CHEBI:57540"/>
        <dbReference type="ChEBI" id="CHEBI:57945"/>
        <dbReference type="ChEBI" id="CHEBI:60039"/>
        <dbReference type="EC" id="1.5.1.2"/>
    </reaction>
</comment>
<dbReference type="GO" id="GO:0004735">
    <property type="term" value="F:pyrroline-5-carboxylate reductase activity"/>
    <property type="evidence" value="ECO:0007669"/>
    <property type="project" value="UniProtKB-EC"/>
</dbReference>
<dbReference type="Pfam" id="PF13927">
    <property type="entry name" value="Ig_3"/>
    <property type="match status" value="1"/>
</dbReference>
<evidence type="ECO:0000256" key="9">
    <source>
        <dbReference type="ARBA" id="ARBA00022857"/>
    </source>
</evidence>
<name>A0A814B0U9_9BILA</name>
<dbReference type="FunFam" id="1.10.3730.10:FF:000001">
    <property type="entry name" value="Pyrroline-5-carboxylate reductase"/>
    <property type="match status" value="1"/>
</dbReference>
<dbReference type="EMBL" id="CAJNOQ010001824">
    <property type="protein sequence ID" value="CAF0921500.1"/>
    <property type="molecule type" value="Genomic_DNA"/>
</dbReference>
<evidence type="ECO:0000256" key="11">
    <source>
        <dbReference type="ARBA" id="ARBA00038523"/>
    </source>
</evidence>
<dbReference type="EC" id="1.5.1.2" evidence="4 15"/>
<dbReference type="SUPFAM" id="SSF48726">
    <property type="entry name" value="Immunoglobulin"/>
    <property type="match status" value="3"/>
</dbReference>
<dbReference type="Proteomes" id="UP000677228">
    <property type="component" value="Unassembled WGS sequence"/>
</dbReference>
<comment type="caution">
    <text evidence="17">The sequence shown here is derived from an EMBL/GenBank/DDBJ whole genome shotgun (WGS) entry which is preliminary data.</text>
</comment>
<evidence type="ECO:0000256" key="13">
    <source>
        <dbReference type="ARBA" id="ARBA00050547"/>
    </source>
</evidence>
<dbReference type="InterPro" id="IPR000304">
    <property type="entry name" value="Pyrroline-COOH_reductase"/>
</dbReference>
<dbReference type="Proteomes" id="UP000681722">
    <property type="component" value="Unassembled WGS sequence"/>
</dbReference>
<dbReference type="InterPro" id="IPR008927">
    <property type="entry name" value="6-PGluconate_DH-like_C_sf"/>
</dbReference>
<dbReference type="HAMAP" id="MF_01925">
    <property type="entry name" value="P5C_reductase"/>
    <property type="match status" value="1"/>
</dbReference>
<dbReference type="Proteomes" id="UP000682733">
    <property type="component" value="Unassembled WGS sequence"/>
</dbReference>
<reference evidence="17" key="1">
    <citation type="submission" date="2021-02" db="EMBL/GenBank/DDBJ databases">
        <authorList>
            <person name="Nowell W R."/>
        </authorList>
    </citation>
    <scope>NUCLEOTIDE SEQUENCE</scope>
</reference>
<dbReference type="InterPro" id="IPR028939">
    <property type="entry name" value="P5C_Rdtase_cat_N"/>
</dbReference>
<evidence type="ECO:0000256" key="1">
    <source>
        <dbReference type="ARBA" id="ARBA00004496"/>
    </source>
</evidence>
<protein>
    <recommendedName>
        <fullName evidence="5 15">Pyrroline-5-carboxylate reductase</fullName>
        <ecNumber evidence="4 15">1.5.1.2</ecNumber>
    </recommendedName>
</protein>
<dbReference type="Pfam" id="PF03807">
    <property type="entry name" value="F420_oxidored"/>
    <property type="match status" value="1"/>
</dbReference>
<dbReference type="SMART" id="SM00408">
    <property type="entry name" value="IGc2"/>
    <property type="match status" value="3"/>
</dbReference>
<proteinExistence type="inferred from homology"/>
<organism evidence="17 21">
    <name type="scientific">Didymodactylos carnosus</name>
    <dbReference type="NCBI Taxonomy" id="1234261"/>
    <lineage>
        <taxon>Eukaryota</taxon>
        <taxon>Metazoa</taxon>
        <taxon>Spiralia</taxon>
        <taxon>Gnathifera</taxon>
        <taxon>Rotifera</taxon>
        <taxon>Eurotatoria</taxon>
        <taxon>Bdelloidea</taxon>
        <taxon>Philodinida</taxon>
        <taxon>Philodinidae</taxon>
        <taxon>Didymodactylos</taxon>
    </lineage>
</organism>
<evidence type="ECO:0000259" key="16">
    <source>
        <dbReference type="PROSITE" id="PS50835"/>
    </source>
</evidence>
<dbReference type="PANTHER" id="PTHR11645:SF0">
    <property type="entry name" value="PYRROLINE-5-CARBOXYLATE REDUCTASE 3"/>
    <property type="match status" value="1"/>
</dbReference>
<keyword evidence="9 15" id="KW-0521">NADP</keyword>
<evidence type="ECO:0000313" key="18">
    <source>
        <dbReference type="EMBL" id="CAF0923011.1"/>
    </source>
</evidence>
<dbReference type="InterPro" id="IPR053790">
    <property type="entry name" value="P5CR-like_CS"/>
</dbReference>
<dbReference type="SUPFAM" id="SSF48179">
    <property type="entry name" value="6-phosphogluconate dehydrogenase C-terminal domain-like"/>
    <property type="match status" value="1"/>
</dbReference>
<keyword evidence="21" id="KW-1185">Reference proteome</keyword>
<dbReference type="PANTHER" id="PTHR11645">
    <property type="entry name" value="PYRROLINE-5-CARBOXYLATE REDUCTASE"/>
    <property type="match status" value="1"/>
</dbReference>
<comment type="subcellular location">
    <subcellularLocation>
        <location evidence="1">Cytoplasm</location>
    </subcellularLocation>
</comment>
<evidence type="ECO:0000256" key="4">
    <source>
        <dbReference type="ARBA" id="ARBA00012855"/>
    </source>
</evidence>
<dbReference type="Proteomes" id="UP000663829">
    <property type="component" value="Unassembled WGS sequence"/>
</dbReference>
<evidence type="ECO:0000313" key="20">
    <source>
        <dbReference type="EMBL" id="CAF3700829.1"/>
    </source>
</evidence>
<dbReference type="InterPro" id="IPR029036">
    <property type="entry name" value="P5CR_dimer"/>
</dbReference>
<evidence type="ECO:0000256" key="3">
    <source>
        <dbReference type="ARBA" id="ARBA00005525"/>
    </source>
</evidence>
<dbReference type="SMART" id="SM00409">
    <property type="entry name" value="IG"/>
    <property type="match status" value="3"/>
</dbReference>
<dbReference type="SUPFAM" id="SSF51735">
    <property type="entry name" value="NAD(P)-binding Rossmann-fold domains"/>
    <property type="match status" value="1"/>
</dbReference>
<dbReference type="FunFam" id="3.40.50.720:FF:000190">
    <property type="entry name" value="Pyrroline-5-carboxylate reductase"/>
    <property type="match status" value="1"/>
</dbReference>
<dbReference type="UniPathway" id="UPA00098">
    <property type="reaction ID" value="UER00361"/>
</dbReference>
<dbReference type="InterPro" id="IPR036291">
    <property type="entry name" value="NAD(P)-bd_dom_sf"/>
</dbReference>
<dbReference type="Gene3D" id="3.40.50.720">
    <property type="entry name" value="NAD(P)-binding Rossmann-like Domain"/>
    <property type="match status" value="1"/>
</dbReference>
<feature type="domain" description="Ig-like" evidence="16">
    <location>
        <begin position="629"/>
        <end position="699"/>
    </location>
</feature>
<comment type="similarity">
    <text evidence="3 15">Belongs to the pyrroline-5-carboxylate reductase family.</text>
</comment>
<sequence length="1151" mass="129826">MSPAVKANFDAISEKVPKLRKFLSYNYPDITRVSGNIQYNSWQISPVVKENLKNLKSKLNIEIRFSSSPPSNNQFIFLKNFTSTASLDVLKNFVQSKNNSSSIESTLLNRLLTSRYLSPVKSVPATLPIISSSTARPSIQAYRSPPTRTDQNEDNEPEWRLQYSMEGYGSLLIPSTCIGKCIKIKANYAGLQEYEIIPPPLTTTQQNTNTATDTSTSSTTLTSSYYINSIWDHIIPPPKKINIPVSADTPQRIGTPPSSFVSQHVTTTETKEVLNSSPLTTTTISPISVIPEDIPPTAPVRKVVAAHNPTYLRFIPNATHMFSTRPYLLFDQKLYNFKNIYDALSSLKNILREYSNVIVQLRRPKTKIGLGNATEFKLILDNRKVHQTSLKNEQKIINESDVNRAVENLNRMMNIEQELMNVRNAFTARKLGVDMTVNGTAYPTLRAAPPSQNLETTTKFSFLPIFEPNTKNINERYFKSICYCTMLNRTIKRANHSQCRRLIKYNSTEFDYDYMYGSEKKMAIFRINYTYNINYAAIPFTEPQLISDWEGSFDIVEGDNFYRVCIVNGQPKPTIYVSFHNVNGKMYMQSVHVNITYALLEDSGYYVCHGFNYLKSKNWTFRLNVQSAPWFQQHVPTHVYAQKGSRLHIPCRAFGNPQPFIYWMHKSRFHDFLPVHYEILDIAYVRNIHEGVYRCRATNIHGIVDEDMVLLVGLTRMLLPQDSLILVSQWISSVYLPNNYYNFTRICDVQGYPPPEINIIFHSKQGYSYSLNNDILQINRVNWMHTGNYSCFATSSVSTKVWNLTLYVAGPPYRVLPDFAFSYPIELRQGQSWTTTCNVEGYPTPNYTCSNGHPDISPSTHHHYALQHDDSVDMADIHHHIQNVRIGLLGAGRMAQAIIRSLIDSKTVSSKNLIASDLDTNQLNMLKKETGIRTTHKNKEVVSESDILVLAVKPKDVENVLKNIYSTYEPHTHLLVSIAAGIRTATIEQQLKPKCRVVRVMPNVTCMVNASCSVYTRGTHATKTDIDTVHEMFSAIGTCEGEVDESLLNVVTGLSGSGPAYFSVIIDALADGAVKAGLSRTLALTLATKTMYGTAKMLLEKQIHPTQLKDIVASPGGTTIYGLEILEKAGFRAALMEAVTSATDRAKTLET</sequence>
<dbReference type="InterPro" id="IPR036179">
    <property type="entry name" value="Ig-like_dom_sf"/>
</dbReference>
<dbReference type="PROSITE" id="PS00521">
    <property type="entry name" value="P5CR"/>
    <property type="match status" value="1"/>
</dbReference>
<dbReference type="PROSITE" id="PS50835">
    <property type="entry name" value="IG_LIKE"/>
    <property type="match status" value="2"/>
</dbReference>
<evidence type="ECO:0000256" key="12">
    <source>
        <dbReference type="ARBA" id="ARBA00049975"/>
    </source>
</evidence>
<keyword evidence="8 15" id="KW-0641">Proline biosynthesis</keyword>
<dbReference type="CDD" id="cd00096">
    <property type="entry name" value="Ig"/>
    <property type="match status" value="1"/>
</dbReference>
<keyword evidence="7 15" id="KW-0028">Amino-acid biosynthesis</keyword>
<comment type="function">
    <text evidence="12">Oxidoreductase that catalyzes the last step in proline biosynthesis, which corresponds to the reduction of pyrroline-5-carboxylate (P5C) to L-proline using NAD(P)H. Proline is synthesized from either glutamate or ornithine; both are converted to P5C, and then to proline via pyrroline-5-carboxylate reductases (PYCRs). PYCR3 is exclusively linked to the biosynthesis of proline from ornithine.</text>
</comment>
<evidence type="ECO:0000256" key="6">
    <source>
        <dbReference type="ARBA" id="ARBA00022490"/>
    </source>
</evidence>
<accession>A0A814B0U9</accession>
<comment type="pathway">
    <text evidence="2 15">Amino-acid biosynthesis; L-proline biosynthesis; L-proline from L-glutamate 5-semialdehyde: step 1/1.</text>
</comment>
<gene>
    <name evidence="17" type="ORF">GPM918_LOCUS9679</name>
    <name evidence="18" type="ORF">OVA965_LOCUS10726</name>
    <name evidence="20" type="ORF">SRO942_LOCUS9686</name>
    <name evidence="19" type="ORF">TMI583_LOCUS10722</name>
</gene>
<keyword evidence="6" id="KW-0963">Cytoplasm</keyword>
<evidence type="ECO:0000256" key="2">
    <source>
        <dbReference type="ARBA" id="ARBA00005205"/>
    </source>
</evidence>
<dbReference type="Gene3D" id="2.60.40.10">
    <property type="entry name" value="Immunoglobulins"/>
    <property type="match status" value="3"/>
</dbReference>
<keyword evidence="10 15" id="KW-0560">Oxidoreductase</keyword>
<dbReference type="GO" id="GO:0005737">
    <property type="term" value="C:cytoplasm"/>
    <property type="evidence" value="ECO:0007669"/>
    <property type="project" value="UniProtKB-SubCell"/>
</dbReference>
<evidence type="ECO:0000313" key="19">
    <source>
        <dbReference type="EMBL" id="CAF3700269.1"/>
    </source>
</evidence>
<evidence type="ECO:0000313" key="17">
    <source>
        <dbReference type="EMBL" id="CAF0921500.1"/>
    </source>
</evidence>
<dbReference type="InterPro" id="IPR003599">
    <property type="entry name" value="Ig_sub"/>
</dbReference>
<evidence type="ECO:0000256" key="15">
    <source>
        <dbReference type="RuleBase" id="RU003903"/>
    </source>
</evidence>
<dbReference type="InterPro" id="IPR013783">
    <property type="entry name" value="Ig-like_fold"/>
</dbReference>
<dbReference type="EMBL" id="CAJNOK010004013">
    <property type="protein sequence ID" value="CAF0923011.1"/>
    <property type="molecule type" value="Genomic_DNA"/>
</dbReference>
<dbReference type="Gene3D" id="1.10.3730.10">
    <property type="entry name" value="ProC C-terminal domain-like"/>
    <property type="match status" value="1"/>
</dbReference>
<dbReference type="NCBIfam" id="TIGR00112">
    <property type="entry name" value="proC"/>
    <property type="match status" value="1"/>
</dbReference>
<evidence type="ECO:0000256" key="8">
    <source>
        <dbReference type="ARBA" id="ARBA00022650"/>
    </source>
</evidence>
<dbReference type="InterPro" id="IPR003598">
    <property type="entry name" value="Ig_sub2"/>
</dbReference>
<comment type="catalytic activity">
    <reaction evidence="14 15">
        <text>L-proline + NADP(+) = (S)-1-pyrroline-5-carboxylate + NADPH + 2 H(+)</text>
        <dbReference type="Rhea" id="RHEA:14109"/>
        <dbReference type="ChEBI" id="CHEBI:15378"/>
        <dbReference type="ChEBI" id="CHEBI:17388"/>
        <dbReference type="ChEBI" id="CHEBI:57783"/>
        <dbReference type="ChEBI" id="CHEBI:58349"/>
        <dbReference type="ChEBI" id="CHEBI:60039"/>
        <dbReference type="EC" id="1.5.1.2"/>
    </reaction>
</comment>
<dbReference type="OrthoDB" id="10263291at2759"/>
<dbReference type="InterPro" id="IPR007110">
    <property type="entry name" value="Ig-like_dom"/>
</dbReference>
<dbReference type="AlphaFoldDB" id="A0A814B0U9"/>
<dbReference type="Pfam" id="PF14748">
    <property type="entry name" value="P5CR_dimer"/>
    <property type="match status" value="1"/>
</dbReference>
<feature type="domain" description="Ig-like" evidence="16">
    <location>
        <begin position="720"/>
        <end position="805"/>
    </location>
</feature>